<sequence>MQKRAHHYDLRGTHPDNTDEVKNVRRQEKETHNEWIPNAKTTRVKLFLMFHILCV</sequence>
<dbReference type="EMBL" id="JAHQIW010006370">
    <property type="protein sequence ID" value="KAJ1368976.1"/>
    <property type="molecule type" value="Genomic_DNA"/>
</dbReference>
<dbReference type="AlphaFoldDB" id="A0AAD5WGE2"/>
<evidence type="ECO:0000256" key="1">
    <source>
        <dbReference type="SAM" id="MobiDB-lite"/>
    </source>
</evidence>
<dbReference type="InterPro" id="IPR029058">
    <property type="entry name" value="AB_hydrolase_fold"/>
</dbReference>
<comment type="caution">
    <text evidence="2">The sequence shown here is derived from an EMBL/GenBank/DDBJ whole genome shotgun (WGS) entry which is preliminary data.</text>
</comment>
<accession>A0AAD5WGE2</accession>
<dbReference type="Gene3D" id="3.40.50.1820">
    <property type="entry name" value="alpha/beta hydrolase"/>
    <property type="match status" value="1"/>
</dbReference>
<proteinExistence type="predicted"/>
<feature type="compositionally biased region" description="Basic and acidic residues" evidence="1">
    <location>
        <begin position="7"/>
        <end position="33"/>
    </location>
</feature>
<gene>
    <name evidence="2" type="ORF">KIN20_030343</name>
</gene>
<evidence type="ECO:0000313" key="2">
    <source>
        <dbReference type="EMBL" id="KAJ1368976.1"/>
    </source>
</evidence>
<evidence type="ECO:0000313" key="3">
    <source>
        <dbReference type="Proteomes" id="UP001196413"/>
    </source>
</evidence>
<keyword evidence="3" id="KW-1185">Reference proteome</keyword>
<dbReference type="Proteomes" id="UP001196413">
    <property type="component" value="Unassembled WGS sequence"/>
</dbReference>
<feature type="region of interest" description="Disordered" evidence="1">
    <location>
        <begin position="1"/>
        <end position="34"/>
    </location>
</feature>
<protein>
    <submittedName>
        <fullName evidence="2">Uncharacterized protein</fullName>
    </submittedName>
</protein>
<reference evidence="2" key="1">
    <citation type="submission" date="2021-06" db="EMBL/GenBank/DDBJ databases">
        <title>Parelaphostrongylus tenuis whole genome reference sequence.</title>
        <authorList>
            <person name="Garwood T.J."/>
            <person name="Larsen P.A."/>
            <person name="Fountain-Jones N.M."/>
            <person name="Garbe J.R."/>
            <person name="Macchietto M.G."/>
            <person name="Kania S.A."/>
            <person name="Gerhold R.W."/>
            <person name="Richards J.E."/>
            <person name="Wolf T.M."/>
        </authorList>
    </citation>
    <scope>NUCLEOTIDE SEQUENCE</scope>
    <source>
        <strain evidence="2">MNPRO001-30</strain>
        <tissue evidence="2">Meninges</tissue>
    </source>
</reference>
<organism evidence="2 3">
    <name type="scientific">Parelaphostrongylus tenuis</name>
    <name type="common">Meningeal worm</name>
    <dbReference type="NCBI Taxonomy" id="148309"/>
    <lineage>
        <taxon>Eukaryota</taxon>
        <taxon>Metazoa</taxon>
        <taxon>Ecdysozoa</taxon>
        <taxon>Nematoda</taxon>
        <taxon>Chromadorea</taxon>
        <taxon>Rhabditida</taxon>
        <taxon>Rhabditina</taxon>
        <taxon>Rhabditomorpha</taxon>
        <taxon>Strongyloidea</taxon>
        <taxon>Metastrongylidae</taxon>
        <taxon>Parelaphostrongylus</taxon>
    </lineage>
</organism>
<name>A0AAD5WGE2_PARTN</name>